<gene>
    <name evidence="1" type="ORF">C1H87_13615</name>
</gene>
<evidence type="ECO:0000313" key="1">
    <source>
        <dbReference type="EMBL" id="AUP79688.1"/>
    </source>
</evidence>
<dbReference type="RefSeq" id="WP_102756341.1">
    <property type="nucleotide sequence ID" value="NZ_CP025791.1"/>
</dbReference>
<accession>A0A2K9PSB0</accession>
<dbReference type="AlphaFoldDB" id="A0A2K9PSB0"/>
<dbReference type="Proteomes" id="UP000235826">
    <property type="component" value="Chromosome"/>
</dbReference>
<dbReference type="OrthoDB" id="1257453at2"/>
<evidence type="ECO:0000313" key="2">
    <source>
        <dbReference type="Proteomes" id="UP000235826"/>
    </source>
</evidence>
<protein>
    <submittedName>
        <fullName evidence="1">Uncharacterized protein</fullName>
    </submittedName>
</protein>
<keyword evidence="2" id="KW-1185">Reference proteome</keyword>
<organism evidence="1 2">
    <name type="scientific">Flavivirga eckloniae</name>
    <dbReference type="NCBI Taxonomy" id="1803846"/>
    <lineage>
        <taxon>Bacteria</taxon>
        <taxon>Pseudomonadati</taxon>
        <taxon>Bacteroidota</taxon>
        <taxon>Flavobacteriia</taxon>
        <taxon>Flavobacteriales</taxon>
        <taxon>Flavobacteriaceae</taxon>
        <taxon>Flavivirga</taxon>
    </lineage>
</organism>
<reference evidence="1 2" key="1">
    <citation type="submission" date="2018-01" db="EMBL/GenBank/DDBJ databases">
        <title>Complete genome sequence of Flavivirga eckloniae ECD14 isolated from seaweed Ecklonia cava.</title>
        <authorList>
            <person name="Lee J.H."/>
            <person name="Baik K.S."/>
            <person name="Seong C.N."/>
        </authorList>
    </citation>
    <scope>NUCLEOTIDE SEQUENCE [LARGE SCALE GENOMIC DNA]</scope>
    <source>
        <strain evidence="1 2">ECD14</strain>
    </source>
</reference>
<proteinExistence type="predicted"/>
<sequence>MIITPKIKVTERIEKIEFYEIEYYEDFDNDLRLLLNLFLDIKRVYFSFGRFDMFYDGNIESLHTEIKNEIKEFGKIDEITSFEKDNFSCCGFLEFNDKTINTVINIFRLYYSCSFDFFEKNIDYNRYFEIKKNTYKVGDIDGENLFKELKYSYSFYKGLGPDIVCLSYDKIKSLPFWLRSNIPKPPPRGKSFMDKLKNKIYGYPWVDDEVDP</sequence>
<dbReference type="KEGG" id="fek:C1H87_13615"/>
<dbReference type="EMBL" id="CP025791">
    <property type="protein sequence ID" value="AUP79688.1"/>
    <property type="molecule type" value="Genomic_DNA"/>
</dbReference>
<name>A0A2K9PSB0_9FLAO</name>